<evidence type="ECO:0000256" key="1">
    <source>
        <dbReference type="SAM" id="Phobius"/>
    </source>
</evidence>
<keyword evidence="1" id="KW-0812">Transmembrane</keyword>
<keyword evidence="1" id="KW-1133">Transmembrane helix</keyword>
<organism evidence="2">
    <name type="scientific">Ixodes ricinus</name>
    <name type="common">Common tick</name>
    <name type="synonym">Acarus ricinus</name>
    <dbReference type="NCBI Taxonomy" id="34613"/>
    <lineage>
        <taxon>Eukaryota</taxon>
        <taxon>Metazoa</taxon>
        <taxon>Ecdysozoa</taxon>
        <taxon>Arthropoda</taxon>
        <taxon>Chelicerata</taxon>
        <taxon>Arachnida</taxon>
        <taxon>Acari</taxon>
        <taxon>Parasitiformes</taxon>
        <taxon>Ixodida</taxon>
        <taxon>Ixodoidea</taxon>
        <taxon>Ixodidae</taxon>
        <taxon>Ixodinae</taxon>
        <taxon>Ixodes</taxon>
    </lineage>
</organism>
<evidence type="ECO:0000313" key="2">
    <source>
        <dbReference type="EMBL" id="JAA69027.1"/>
    </source>
</evidence>
<proteinExistence type="evidence at transcript level"/>
<protein>
    <submittedName>
        <fullName evidence="2">Putative carrier protein</fullName>
    </submittedName>
</protein>
<dbReference type="AlphaFoldDB" id="A0A0K8RCY1"/>
<accession>A0A0K8RCY1</accession>
<sequence length="103" mass="11703">MSDSNMACSFTASVLCICAAASYLVFRVIAIVSNRLYIARAHFFGGCSVLCWCFGVAQMQSKKFLVFSFFLFLFGGQRYLASGWESLVFNRRRASFGRMFYYS</sequence>
<keyword evidence="1" id="KW-0472">Membrane</keyword>
<reference evidence="2" key="1">
    <citation type="submission" date="2012-12" db="EMBL/GenBank/DDBJ databases">
        <title>Identification and characterization of a phenylalanine ammonia-lyase gene family in Isatis indigotica Fort.</title>
        <authorList>
            <person name="Liu Q."/>
            <person name="Chen J."/>
            <person name="Zhou X."/>
            <person name="Di P."/>
            <person name="Xiao Y."/>
            <person name="Xuan H."/>
            <person name="Zhang L."/>
            <person name="Chen W."/>
        </authorList>
    </citation>
    <scope>NUCLEOTIDE SEQUENCE</scope>
    <source>
        <tissue evidence="2">Salivary gland</tissue>
    </source>
</reference>
<dbReference type="EMBL" id="GADI01004781">
    <property type="protein sequence ID" value="JAA69027.1"/>
    <property type="molecule type" value="mRNA"/>
</dbReference>
<feature type="transmembrane region" description="Helical" evidence="1">
    <location>
        <begin position="64"/>
        <end position="81"/>
    </location>
</feature>
<name>A0A0K8RCY1_IXORI</name>
<feature type="transmembrane region" description="Helical" evidence="1">
    <location>
        <begin position="37"/>
        <end position="57"/>
    </location>
</feature>